<evidence type="ECO:0000256" key="1">
    <source>
        <dbReference type="ARBA" id="ARBA00006484"/>
    </source>
</evidence>
<dbReference type="OrthoDB" id="542013at2759"/>
<evidence type="ECO:0000256" key="2">
    <source>
        <dbReference type="ARBA" id="ARBA00023002"/>
    </source>
</evidence>
<proteinExistence type="inferred from homology"/>
<dbReference type="AlphaFoldDB" id="A0A1L9TLZ6"/>
<dbReference type="GeneID" id="63762490"/>
<dbReference type="Proteomes" id="UP000184356">
    <property type="component" value="Unassembled WGS sequence"/>
</dbReference>
<dbReference type="VEuPathDB" id="FungiDB:ASPSYDRAFT_42140"/>
<keyword evidence="2" id="KW-0560">Oxidoreductase</keyword>
<dbReference type="EMBL" id="KV878584">
    <property type="protein sequence ID" value="OJJ60411.1"/>
    <property type="molecule type" value="Genomic_DNA"/>
</dbReference>
<dbReference type="Pfam" id="PF00106">
    <property type="entry name" value="adh_short"/>
    <property type="match status" value="1"/>
</dbReference>
<dbReference type="PANTHER" id="PTHR43157">
    <property type="entry name" value="PHOSPHATIDYLINOSITOL-GLYCAN BIOSYNTHESIS CLASS F PROTEIN-RELATED"/>
    <property type="match status" value="1"/>
</dbReference>
<dbReference type="InterPro" id="IPR002347">
    <property type="entry name" value="SDR_fam"/>
</dbReference>
<dbReference type="STRING" id="1036612.A0A1L9TLZ6"/>
<evidence type="ECO:0000313" key="4">
    <source>
        <dbReference type="Proteomes" id="UP000184356"/>
    </source>
</evidence>
<protein>
    <recommendedName>
        <fullName evidence="5">Ketoreductase (KR) domain-containing protein</fullName>
    </recommendedName>
</protein>
<sequence length="351" mass="39206">MYESVEYHKLLSNQTKNMPSLANFFYTQLLLQIPVPTTPFTSKTILITGASSGLGKETAKHIARLGATRIILGCRSIPKGEKAATEIQSTVNCSPDILEVWQLDLESLESVKTFVDKVNNLPRLDIVINNAGIQTMDYTVSYGTERTIAVNVLGTFLLAVQLIPRLKETARVYKTTPHMTFVGSALFDVATYPEEHGDDHDLFAWFGQRDNIPQMMNQYNLSKLLLLYGITQLSQLVEKSKVPASIVINSVDPCFCKTNLPGEMSGTFRLFFKTFEALFARSAEEGSRLIVMAASRGPESHGGYFRSAELKPYAPFVTSDDGVKRREYVWEQLCRRLESLQPGVTDILSDI</sequence>
<dbReference type="PANTHER" id="PTHR43157:SF31">
    <property type="entry name" value="PHOSPHATIDYLINOSITOL-GLYCAN BIOSYNTHESIS CLASS F PROTEIN"/>
    <property type="match status" value="1"/>
</dbReference>
<organism evidence="3 4">
    <name type="scientific">Aspergillus sydowii CBS 593.65</name>
    <dbReference type="NCBI Taxonomy" id="1036612"/>
    <lineage>
        <taxon>Eukaryota</taxon>
        <taxon>Fungi</taxon>
        <taxon>Dikarya</taxon>
        <taxon>Ascomycota</taxon>
        <taxon>Pezizomycotina</taxon>
        <taxon>Eurotiomycetes</taxon>
        <taxon>Eurotiomycetidae</taxon>
        <taxon>Eurotiales</taxon>
        <taxon>Aspergillaceae</taxon>
        <taxon>Aspergillus</taxon>
        <taxon>Aspergillus subgen. Nidulantes</taxon>
    </lineage>
</organism>
<accession>A0A1L9TLZ6</accession>
<evidence type="ECO:0008006" key="5">
    <source>
        <dbReference type="Google" id="ProtNLM"/>
    </source>
</evidence>
<dbReference type="Gene3D" id="3.40.50.720">
    <property type="entry name" value="NAD(P)-binding Rossmann-like Domain"/>
    <property type="match status" value="1"/>
</dbReference>
<name>A0A1L9TLZ6_9EURO</name>
<dbReference type="SUPFAM" id="SSF51735">
    <property type="entry name" value="NAD(P)-binding Rossmann-fold domains"/>
    <property type="match status" value="1"/>
</dbReference>
<comment type="similarity">
    <text evidence="1">Belongs to the short-chain dehydrogenases/reductases (SDR) family.</text>
</comment>
<keyword evidence="4" id="KW-1185">Reference proteome</keyword>
<reference evidence="4" key="1">
    <citation type="journal article" date="2017" name="Genome Biol.">
        <title>Comparative genomics reveals high biological diversity and specific adaptations in the industrially and medically important fungal genus Aspergillus.</title>
        <authorList>
            <person name="de Vries R.P."/>
            <person name="Riley R."/>
            <person name="Wiebenga A."/>
            <person name="Aguilar-Osorio G."/>
            <person name="Amillis S."/>
            <person name="Uchima C.A."/>
            <person name="Anderluh G."/>
            <person name="Asadollahi M."/>
            <person name="Askin M."/>
            <person name="Barry K."/>
            <person name="Battaglia E."/>
            <person name="Bayram O."/>
            <person name="Benocci T."/>
            <person name="Braus-Stromeyer S.A."/>
            <person name="Caldana C."/>
            <person name="Canovas D."/>
            <person name="Cerqueira G.C."/>
            <person name="Chen F."/>
            <person name="Chen W."/>
            <person name="Choi C."/>
            <person name="Clum A."/>
            <person name="Dos Santos R.A."/>
            <person name="Damasio A.R."/>
            <person name="Diallinas G."/>
            <person name="Emri T."/>
            <person name="Fekete E."/>
            <person name="Flipphi M."/>
            <person name="Freyberg S."/>
            <person name="Gallo A."/>
            <person name="Gournas C."/>
            <person name="Habgood R."/>
            <person name="Hainaut M."/>
            <person name="Harispe M.L."/>
            <person name="Henrissat B."/>
            <person name="Hilden K.S."/>
            <person name="Hope R."/>
            <person name="Hossain A."/>
            <person name="Karabika E."/>
            <person name="Karaffa L."/>
            <person name="Karanyi Z."/>
            <person name="Krasevec N."/>
            <person name="Kuo A."/>
            <person name="Kusch H."/>
            <person name="LaButti K."/>
            <person name="Lagendijk E.L."/>
            <person name="Lapidus A."/>
            <person name="Levasseur A."/>
            <person name="Lindquist E."/>
            <person name="Lipzen A."/>
            <person name="Logrieco A.F."/>
            <person name="MacCabe A."/>
            <person name="Maekelae M.R."/>
            <person name="Malavazi I."/>
            <person name="Melin P."/>
            <person name="Meyer V."/>
            <person name="Mielnichuk N."/>
            <person name="Miskei M."/>
            <person name="Molnar A.P."/>
            <person name="Mule G."/>
            <person name="Ngan C.Y."/>
            <person name="Orejas M."/>
            <person name="Orosz E."/>
            <person name="Ouedraogo J.P."/>
            <person name="Overkamp K.M."/>
            <person name="Park H.-S."/>
            <person name="Perrone G."/>
            <person name="Piumi F."/>
            <person name="Punt P.J."/>
            <person name="Ram A.F."/>
            <person name="Ramon A."/>
            <person name="Rauscher S."/>
            <person name="Record E."/>
            <person name="Riano-Pachon D.M."/>
            <person name="Robert V."/>
            <person name="Roehrig J."/>
            <person name="Ruller R."/>
            <person name="Salamov A."/>
            <person name="Salih N.S."/>
            <person name="Samson R.A."/>
            <person name="Sandor E."/>
            <person name="Sanguinetti M."/>
            <person name="Schuetze T."/>
            <person name="Sepcic K."/>
            <person name="Shelest E."/>
            <person name="Sherlock G."/>
            <person name="Sophianopoulou V."/>
            <person name="Squina F.M."/>
            <person name="Sun H."/>
            <person name="Susca A."/>
            <person name="Todd R.B."/>
            <person name="Tsang A."/>
            <person name="Unkles S.E."/>
            <person name="van de Wiele N."/>
            <person name="van Rossen-Uffink D."/>
            <person name="Oliveira J.V."/>
            <person name="Vesth T.C."/>
            <person name="Visser J."/>
            <person name="Yu J.-H."/>
            <person name="Zhou M."/>
            <person name="Andersen M.R."/>
            <person name="Archer D.B."/>
            <person name="Baker S.E."/>
            <person name="Benoit I."/>
            <person name="Brakhage A.A."/>
            <person name="Braus G.H."/>
            <person name="Fischer R."/>
            <person name="Frisvad J.C."/>
            <person name="Goldman G.H."/>
            <person name="Houbraken J."/>
            <person name="Oakley B."/>
            <person name="Pocsi I."/>
            <person name="Scazzocchio C."/>
            <person name="Seiboth B."/>
            <person name="vanKuyk P.A."/>
            <person name="Wortman J."/>
            <person name="Dyer P.S."/>
            <person name="Grigoriev I.V."/>
        </authorList>
    </citation>
    <scope>NUCLEOTIDE SEQUENCE [LARGE SCALE GENOMIC DNA]</scope>
    <source>
        <strain evidence="4">CBS 593.65</strain>
    </source>
</reference>
<dbReference type="PRINTS" id="PR00081">
    <property type="entry name" value="GDHRDH"/>
</dbReference>
<dbReference type="InterPro" id="IPR036291">
    <property type="entry name" value="NAD(P)-bd_dom_sf"/>
</dbReference>
<dbReference type="GO" id="GO:0016491">
    <property type="term" value="F:oxidoreductase activity"/>
    <property type="evidence" value="ECO:0007669"/>
    <property type="project" value="UniProtKB-KW"/>
</dbReference>
<evidence type="ECO:0000313" key="3">
    <source>
        <dbReference type="EMBL" id="OJJ60411.1"/>
    </source>
</evidence>
<dbReference type="RefSeq" id="XP_040704217.1">
    <property type="nucleotide sequence ID" value="XM_040846417.1"/>
</dbReference>
<gene>
    <name evidence="3" type="ORF">ASPSYDRAFT_42140</name>
</gene>